<organism evidence="2">
    <name type="scientific">viral metagenome</name>
    <dbReference type="NCBI Taxonomy" id="1070528"/>
    <lineage>
        <taxon>unclassified sequences</taxon>
        <taxon>metagenomes</taxon>
        <taxon>organismal metagenomes</taxon>
    </lineage>
</organism>
<protein>
    <recommendedName>
        <fullName evidence="3">Fe2OG dioxygenase domain-containing protein</fullName>
    </recommendedName>
</protein>
<evidence type="ECO:0000256" key="1">
    <source>
        <dbReference type="SAM" id="Phobius"/>
    </source>
</evidence>
<evidence type="ECO:0008006" key="3">
    <source>
        <dbReference type="Google" id="ProtNLM"/>
    </source>
</evidence>
<reference evidence="2" key="1">
    <citation type="journal article" date="2020" name="Nature">
        <title>Giant virus diversity and host interactions through global metagenomics.</title>
        <authorList>
            <person name="Schulz F."/>
            <person name="Roux S."/>
            <person name="Paez-Espino D."/>
            <person name="Jungbluth S."/>
            <person name="Walsh D.A."/>
            <person name="Denef V.J."/>
            <person name="McMahon K.D."/>
            <person name="Konstantinidis K.T."/>
            <person name="Eloe-Fadrosh E.A."/>
            <person name="Kyrpides N.C."/>
            <person name="Woyke T."/>
        </authorList>
    </citation>
    <scope>NUCLEOTIDE SEQUENCE</scope>
    <source>
        <strain evidence="2">GVMAG-M-3300023174-130</strain>
    </source>
</reference>
<name>A0A6C0D8W7_9ZZZZ</name>
<sequence>MKKPIYNIKSLIKCLVIFFVILVVLLIIYAYHSGSCKIDSKKYECDENFCLKKEFDIQLKPEVMSEINGMLKNKDIQKRVEIKSFAENIGNCAFPNKAGVTVPSSNIEKTSPKVISFYQNELCNKISDLLGFKVYPTDLSYPTSCVLLIYEKEGDWINWHYDYNYYNGRFFTVLIPITHDLTCTKFEYKDENNKVVKVNLNKNAICFEGNYLYHRASKLCKNQKRVILSCQFVTDNDMSFINQLRIKLKDFAYIGKLF</sequence>
<evidence type="ECO:0000313" key="2">
    <source>
        <dbReference type="EMBL" id="QHT12594.1"/>
    </source>
</evidence>
<keyword evidence="1" id="KW-0812">Transmembrane</keyword>
<accession>A0A6C0D8W7</accession>
<dbReference type="AlphaFoldDB" id="A0A6C0D8W7"/>
<dbReference type="SUPFAM" id="SSF51197">
    <property type="entry name" value="Clavaminate synthase-like"/>
    <property type="match status" value="1"/>
</dbReference>
<proteinExistence type="predicted"/>
<keyword evidence="1" id="KW-1133">Transmembrane helix</keyword>
<keyword evidence="1" id="KW-0472">Membrane</keyword>
<feature type="transmembrane region" description="Helical" evidence="1">
    <location>
        <begin position="12"/>
        <end position="31"/>
    </location>
</feature>
<dbReference type="EMBL" id="MN739548">
    <property type="protein sequence ID" value="QHT12594.1"/>
    <property type="molecule type" value="Genomic_DNA"/>
</dbReference>